<keyword evidence="2 7" id="KW-0645">Protease</keyword>
<keyword evidence="5 7" id="KW-0862">Zinc</keyword>
<keyword evidence="4 7" id="KW-0378">Hydrolase</keyword>
<evidence type="ECO:0000256" key="7">
    <source>
        <dbReference type="RuleBase" id="RU366077"/>
    </source>
</evidence>
<dbReference type="Gene3D" id="3.10.170.20">
    <property type="match status" value="1"/>
</dbReference>
<protein>
    <recommendedName>
        <fullName evidence="7">Leishmanolysin-like peptidase</fullName>
        <ecNumber evidence="7">3.4.24.-</ecNumber>
    </recommendedName>
</protein>
<accession>Q4DLP8</accession>
<gene>
    <name evidence="8" type="ORF">Tc00.1047053511859.161</name>
</gene>
<dbReference type="EMBL" id="AAHK01000348">
    <property type="protein sequence ID" value="EAN93463.1"/>
    <property type="molecule type" value="Genomic_DNA"/>
</dbReference>
<dbReference type="InterPro" id="IPR001577">
    <property type="entry name" value="Peptidase_M8"/>
</dbReference>
<dbReference type="GO" id="GO:0006508">
    <property type="term" value="P:proteolysis"/>
    <property type="evidence" value="ECO:0007669"/>
    <property type="project" value="UniProtKB-KW"/>
</dbReference>
<dbReference type="AlphaFoldDB" id="Q4DLP8"/>
<evidence type="ECO:0000256" key="2">
    <source>
        <dbReference type="ARBA" id="ARBA00022670"/>
    </source>
</evidence>
<dbReference type="KEGG" id="tcr:511859.161"/>
<dbReference type="InParanoid" id="Q4DLP8"/>
<dbReference type="Proteomes" id="UP000002296">
    <property type="component" value="Unassembled WGS sequence"/>
</dbReference>
<evidence type="ECO:0000256" key="5">
    <source>
        <dbReference type="ARBA" id="ARBA00022833"/>
    </source>
</evidence>
<sequence length="315" mass="35313">MNGTKELLRTRCVWLSLFSPATPLFVLHPDAILVRSHFLLIPPFFLCLSLLPQSGCTAAAATHTKPINAICSDHSPATPRRFSHWWCCCWCTAPAGCIVAAPALELRRGFDTVRRRGALQAYTVATQIDSSGWEPNRIAVSTEDLENTNKRNYCEEGRDECYNVLGDTMTCKVEHPLTEERRHLQTEKIIHGAAQLHAEFFSISCAMDLHRQRNRRRGCCCCFICCVFPTDTARCGGRTWRRWGENKGGGGWCVRAGGPWGCMLRCAAEEGKGGSLRRWNAVHCLRTRCAPLLHGVSWCPFLECVMPAGSSRLWR</sequence>
<dbReference type="GO" id="GO:0046872">
    <property type="term" value="F:metal ion binding"/>
    <property type="evidence" value="ECO:0007669"/>
    <property type="project" value="UniProtKB-KW"/>
</dbReference>
<evidence type="ECO:0000256" key="1">
    <source>
        <dbReference type="ARBA" id="ARBA00005860"/>
    </source>
</evidence>
<dbReference type="PaxDb" id="353153-Q4DLP8"/>
<evidence type="ECO:0000256" key="4">
    <source>
        <dbReference type="ARBA" id="ARBA00022801"/>
    </source>
</evidence>
<keyword evidence="3 7" id="KW-0479">Metal-binding</keyword>
<dbReference type="GO" id="GO:0007155">
    <property type="term" value="P:cell adhesion"/>
    <property type="evidence" value="ECO:0007669"/>
    <property type="project" value="InterPro"/>
</dbReference>
<dbReference type="RefSeq" id="XP_815314.1">
    <property type="nucleotide sequence ID" value="XM_810221.1"/>
</dbReference>
<proteinExistence type="inferred from homology"/>
<dbReference type="EC" id="3.4.24.-" evidence="7"/>
<evidence type="ECO:0000256" key="3">
    <source>
        <dbReference type="ARBA" id="ARBA00022723"/>
    </source>
</evidence>
<dbReference type="GO" id="GO:0016020">
    <property type="term" value="C:membrane"/>
    <property type="evidence" value="ECO:0007669"/>
    <property type="project" value="InterPro"/>
</dbReference>
<comment type="similarity">
    <text evidence="1 7">Belongs to the peptidase M8 family.</text>
</comment>
<comment type="cofactor">
    <cofactor evidence="7">
        <name>Zn(2+)</name>
        <dbReference type="ChEBI" id="CHEBI:29105"/>
    </cofactor>
    <text evidence="7">Binds 1 zinc ion per subunit.</text>
</comment>
<dbReference type="GO" id="GO:0004222">
    <property type="term" value="F:metalloendopeptidase activity"/>
    <property type="evidence" value="ECO:0007669"/>
    <property type="project" value="UniProtKB-UniRule"/>
</dbReference>
<evidence type="ECO:0000313" key="8">
    <source>
        <dbReference type="EMBL" id="EAN93463.1"/>
    </source>
</evidence>
<keyword evidence="9" id="KW-1185">Reference proteome</keyword>
<dbReference type="Pfam" id="PF01457">
    <property type="entry name" value="Peptidase_M8"/>
    <property type="match status" value="1"/>
</dbReference>
<dbReference type="GeneID" id="3547011"/>
<keyword evidence="6 7" id="KW-0482">Metalloprotease</keyword>
<evidence type="ECO:0000313" key="9">
    <source>
        <dbReference type="Proteomes" id="UP000002296"/>
    </source>
</evidence>
<comment type="caution">
    <text evidence="8">The sequence shown here is derived from an EMBL/GenBank/DDBJ whole genome shotgun (WGS) entry which is preliminary data.</text>
</comment>
<evidence type="ECO:0000256" key="6">
    <source>
        <dbReference type="ARBA" id="ARBA00023049"/>
    </source>
</evidence>
<organism evidence="8 9">
    <name type="scientific">Trypanosoma cruzi (strain CL Brener)</name>
    <dbReference type="NCBI Taxonomy" id="353153"/>
    <lineage>
        <taxon>Eukaryota</taxon>
        <taxon>Discoba</taxon>
        <taxon>Euglenozoa</taxon>
        <taxon>Kinetoplastea</taxon>
        <taxon>Metakinetoplastina</taxon>
        <taxon>Trypanosomatida</taxon>
        <taxon>Trypanosomatidae</taxon>
        <taxon>Trypanosoma</taxon>
        <taxon>Schizotrypanum</taxon>
    </lineage>
</organism>
<reference evidence="8 9" key="1">
    <citation type="journal article" date="2005" name="Science">
        <title>The genome sequence of Trypanosoma cruzi, etiologic agent of Chagas disease.</title>
        <authorList>
            <person name="El-Sayed N.M."/>
            <person name="Myler P.J."/>
            <person name="Bartholomeu D.C."/>
            <person name="Nilsson D."/>
            <person name="Aggarwal G."/>
            <person name="Tran A.N."/>
            <person name="Ghedin E."/>
            <person name="Worthey E.A."/>
            <person name="Delcher A.L."/>
            <person name="Blandin G."/>
            <person name="Westenberger S.J."/>
            <person name="Caler E."/>
            <person name="Cerqueira G.C."/>
            <person name="Branche C."/>
            <person name="Haas B."/>
            <person name="Anupama A."/>
            <person name="Arner E."/>
            <person name="Aslund L."/>
            <person name="Attipoe P."/>
            <person name="Bontempi E."/>
            <person name="Bringaud F."/>
            <person name="Burton P."/>
            <person name="Cadag E."/>
            <person name="Campbell D.A."/>
            <person name="Carrington M."/>
            <person name="Crabtree J."/>
            <person name="Darban H."/>
            <person name="da Silveira J.F."/>
            <person name="de Jong P."/>
            <person name="Edwards K."/>
            <person name="Englund P.T."/>
            <person name="Fazelina G."/>
            <person name="Feldblyum T."/>
            <person name="Ferella M."/>
            <person name="Frasch A.C."/>
            <person name="Gull K."/>
            <person name="Horn D."/>
            <person name="Hou L."/>
            <person name="Huang Y."/>
            <person name="Kindlund E."/>
            <person name="Klingbeil M."/>
            <person name="Kluge S."/>
            <person name="Koo H."/>
            <person name="Lacerda D."/>
            <person name="Levin M.J."/>
            <person name="Lorenzi H."/>
            <person name="Louie T."/>
            <person name="Machado C.R."/>
            <person name="McCulloch R."/>
            <person name="McKenna A."/>
            <person name="Mizuno Y."/>
            <person name="Mottram J.C."/>
            <person name="Nelson S."/>
            <person name="Ochaya S."/>
            <person name="Osoegawa K."/>
            <person name="Pai G."/>
            <person name="Parsons M."/>
            <person name="Pentony M."/>
            <person name="Pettersson U."/>
            <person name="Pop M."/>
            <person name="Ramirez J.L."/>
            <person name="Rinta J."/>
            <person name="Robertson L."/>
            <person name="Salzberg S.L."/>
            <person name="Sanchez D.O."/>
            <person name="Seyler A."/>
            <person name="Sharma R."/>
            <person name="Shetty J."/>
            <person name="Simpson A.J."/>
            <person name="Sisk E."/>
            <person name="Tammi M.T."/>
            <person name="Tarleton R."/>
            <person name="Teixeira S."/>
            <person name="Van Aken S."/>
            <person name="Vogt C."/>
            <person name="Ward P.N."/>
            <person name="Wickstead B."/>
            <person name="Wortman J."/>
            <person name="White O."/>
            <person name="Fraser C.M."/>
            <person name="Stuart K.D."/>
            <person name="Andersson B."/>
        </authorList>
    </citation>
    <scope>NUCLEOTIDE SEQUENCE [LARGE SCALE GENOMIC DNA]</scope>
    <source>
        <strain evidence="8 9">CL Brener</strain>
    </source>
</reference>
<name>Q4DLP8_TRYCC</name>